<proteinExistence type="predicted"/>
<keyword evidence="4 7" id="KW-0812">Transmembrane</keyword>
<comment type="caution">
    <text evidence="9">The sequence shown here is derived from an EMBL/GenBank/DDBJ whole genome shotgun (WGS) entry which is preliminary data.</text>
</comment>
<feature type="transmembrane region" description="Helical" evidence="7">
    <location>
        <begin position="262"/>
        <end position="279"/>
    </location>
</feature>
<dbReference type="PANTHER" id="PTHR23517:SF13">
    <property type="entry name" value="MAJOR FACILITATOR SUPERFAMILY MFS_1"/>
    <property type="match status" value="1"/>
</dbReference>
<dbReference type="InterPro" id="IPR050171">
    <property type="entry name" value="MFS_Transporters"/>
</dbReference>
<feature type="transmembrane region" description="Helical" evidence="7">
    <location>
        <begin position="229"/>
        <end position="250"/>
    </location>
</feature>
<evidence type="ECO:0000256" key="4">
    <source>
        <dbReference type="ARBA" id="ARBA00022692"/>
    </source>
</evidence>
<feature type="transmembrane region" description="Helical" evidence="7">
    <location>
        <begin position="285"/>
        <end position="310"/>
    </location>
</feature>
<dbReference type="InterPro" id="IPR020846">
    <property type="entry name" value="MFS_dom"/>
</dbReference>
<keyword evidence="6 7" id="KW-0472">Membrane</keyword>
<evidence type="ECO:0000256" key="5">
    <source>
        <dbReference type="ARBA" id="ARBA00022989"/>
    </source>
</evidence>
<feature type="transmembrane region" description="Helical" evidence="7">
    <location>
        <begin position="30"/>
        <end position="52"/>
    </location>
</feature>
<dbReference type="Proteomes" id="UP000242972">
    <property type="component" value="Unassembled WGS sequence"/>
</dbReference>
<keyword evidence="2" id="KW-0813">Transport</keyword>
<evidence type="ECO:0000256" key="7">
    <source>
        <dbReference type="SAM" id="Phobius"/>
    </source>
</evidence>
<dbReference type="PROSITE" id="PS50850">
    <property type="entry name" value="MFS"/>
    <property type="match status" value="1"/>
</dbReference>
<dbReference type="GO" id="GO:0005886">
    <property type="term" value="C:plasma membrane"/>
    <property type="evidence" value="ECO:0007669"/>
    <property type="project" value="UniProtKB-SubCell"/>
</dbReference>
<evidence type="ECO:0000313" key="10">
    <source>
        <dbReference type="Proteomes" id="UP000242972"/>
    </source>
</evidence>
<evidence type="ECO:0000259" key="8">
    <source>
        <dbReference type="PROSITE" id="PS50850"/>
    </source>
</evidence>
<feature type="transmembrane region" description="Helical" evidence="7">
    <location>
        <begin position="122"/>
        <end position="148"/>
    </location>
</feature>
<keyword evidence="3" id="KW-1003">Cell membrane</keyword>
<feature type="transmembrane region" description="Helical" evidence="7">
    <location>
        <begin position="322"/>
        <end position="343"/>
    </location>
</feature>
<feature type="transmembrane region" description="Helical" evidence="7">
    <location>
        <begin position="196"/>
        <end position="217"/>
    </location>
</feature>
<dbReference type="PANTHER" id="PTHR23517">
    <property type="entry name" value="RESISTANCE PROTEIN MDTM, PUTATIVE-RELATED-RELATED"/>
    <property type="match status" value="1"/>
</dbReference>
<protein>
    <submittedName>
        <fullName evidence="9">MFS transporter</fullName>
    </submittedName>
</protein>
<dbReference type="InterPro" id="IPR036259">
    <property type="entry name" value="MFS_trans_sf"/>
</dbReference>
<feature type="transmembrane region" description="Helical" evidence="7">
    <location>
        <begin position="64"/>
        <end position="83"/>
    </location>
</feature>
<evidence type="ECO:0000256" key="3">
    <source>
        <dbReference type="ARBA" id="ARBA00022475"/>
    </source>
</evidence>
<sequence>MLCAAIFIIQTGYGLILPLLPIYAEHRGFSLPWIGAMAALYAASSFVSQWIFGRQSDVLGRRALLLFGSFATALATGLFVLKVPAGAYLAFRALQGIGAGAFIPAANALVGDLVPDQRRGSAFGLLSSASMGGFALGPFIGGVMGNFFGLRAPFGLGAILAFLATVAVFQGMPPMQRQHRARPESKPRTAPLQEKLWPLYLINFGWTGLVGMYDTVWSLYMKSLGASNLVIGLSFTLFAIPLLLSNFLGGALANRPGWRRKLIVGGSFLNAMTVILYIVSQNAWLSIGISVLEAIAMSLIGPALQALLLSRTPDAWRGTIQGRFQAVGTLGALVMATFSGILMTHNIKTPFWAGAALLVATAVIFGWVRGGRVSNDN</sequence>
<feature type="domain" description="Major facilitator superfamily (MFS) profile" evidence="8">
    <location>
        <begin position="1"/>
        <end position="373"/>
    </location>
</feature>
<evidence type="ECO:0000256" key="1">
    <source>
        <dbReference type="ARBA" id="ARBA00004651"/>
    </source>
</evidence>
<keyword evidence="5 7" id="KW-1133">Transmembrane helix</keyword>
<dbReference type="EMBL" id="PXYW01000001">
    <property type="protein sequence ID" value="PSR35450.1"/>
    <property type="molecule type" value="Genomic_DNA"/>
</dbReference>
<name>A0A2T2XLU2_9FIRM</name>
<dbReference type="GO" id="GO:0022857">
    <property type="term" value="F:transmembrane transporter activity"/>
    <property type="evidence" value="ECO:0007669"/>
    <property type="project" value="InterPro"/>
</dbReference>
<feature type="transmembrane region" description="Helical" evidence="7">
    <location>
        <begin position="349"/>
        <end position="368"/>
    </location>
</feature>
<evidence type="ECO:0000313" key="9">
    <source>
        <dbReference type="EMBL" id="PSR35450.1"/>
    </source>
</evidence>
<feature type="transmembrane region" description="Helical" evidence="7">
    <location>
        <begin position="89"/>
        <end position="110"/>
    </location>
</feature>
<organism evidence="9 10">
    <name type="scientific">Sulfobacillus benefaciens</name>
    <dbReference type="NCBI Taxonomy" id="453960"/>
    <lineage>
        <taxon>Bacteria</taxon>
        <taxon>Bacillati</taxon>
        <taxon>Bacillota</taxon>
        <taxon>Clostridia</taxon>
        <taxon>Eubacteriales</taxon>
        <taxon>Clostridiales Family XVII. Incertae Sedis</taxon>
        <taxon>Sulfobacillus</taxon>
    </lineage>
</organism>
<feature type="transmembrane region" description="Helical" evidence="7">
    <location>
        <begin position="154"/>
        <end position="175"/>
    </location>
</feature>
<dbReference type="SUPFAM" id="SSF103473">
    <property type="entry name" value="MFS general substrate transporter"/>
    <property type="match status" value="1"/>
</dbReference>
<dbReference type="InterPro" id="IPR011701">
    <property type="entry name" value="MFS"/>
</dbReference>
<evidence type="ECO:0000256" key="2">
    <source>
        <dbReference type="ARBA" id="ARBA00022448"/>
    </source>
</evidence>
<reference evidence="9 10" key="1">
    <citation type="journal article" date="2014" name="BMC Genomics">
        <title>Comparison of environmental and isolate Sulfobacillus genomes reveals diverse carbon, sulfur, nitrogen, and hydrogen metabolisms.</title>
        <authorList>
            <person name="Justice N.B."/>
            <person name="Norman A."/>
            <person name="Brown C.T."/>
            <person name="Singh A."/>
            <person name="Thomas B.C."/>
            <person name="Banfield J.F."/>
        </authorList>
    </citation>
    <scope>NUCLEOTIDE SEQUENCE [LARGE SCALE GENOMIC DNA]</scope>
    <source>
        <strain evidence="9">AMDSBA4</strain>
    </source>
</reference>
<evidence type="ECO:0000256" key="6">
    <source>
        <dbReference type="ARBA" id="ARBA00023136"/>
    </source>
</evidence>
<dbReference type="Pfam" id="PF07690">
    <property type="entry name" value="MFS_1"/>
    <property type="match status" value="2"/>
</dbReference>
<comment type="subcellular location">
    <subcellularLocation>
        <location evidence="1">Cell membrane</location>
        <topology evidence="1">Multi-pass membrane protein</topology>
    </subcellularLocation>
</comment>
<accession>A0A2T2XLU2</accession>
<dbReference type="PRINTS" id="PR01035">
    <property type="entry name" value="TCRTETA"/>
</dbReference>
<dbReference type="CDD" id="cd17325">
    <property type="entry name" value="MFS_MdtG_SLC18_like"/>
    <property type="match status" value="1"/>
</dbReference>
<dbReference type="AlphaFoldDB" id="A0A2T2XLU2"/>
<dbReference type="InterPro" id="IPR001958">
    <property type="entry name" value="Tet-R_TetA/multi-R_MdtG-like"/>
</dbReference>
<gene>
    <name evidence="9" type="ORF">C7B46_00200</name>
</gene>
<dbReference type="Gene3D" id="1.20.1250.20">
    <property type="entry name" value="MFS general substrate transporter like domains"/>
    <property type="match status" value="1"/>
</dbReference>